<name>A0A811ZAP2_NYCPR</name>
<evidence type="ECO:0000256" key="1">
    <source>
        <dbReference type="SAM" id="MobiDB-lite"/>
    </source>
</evidence>
<keyword evidence="3" id="KW-1185">Reference proteome</keyword>
<feature type="region of interest" description="Disordered" evidence="1">
    <location>
        <begin position="1"/>
        <end position="59"/>
    </location>
</feature>
<dbReference type="EMBL" id="CAJHUB010000760">
    <property type="protein sequence ID" value="CAD7685796.1"/>
    <property type="molecule type" value="Genomic_DNA"/>
</dbReference>
<proteinExistence type="predicted"/>
<sequence>MDRKQTLYDPSFSSPAPVAGGGGGGRTPAQGGRAQGTGEGEPPAHSPKEETPPLPSFPSWPLPPFPALCSPVSPVILPLKGKEGTTFQTCVPSPPGPLLSVRQHPRWAPEVLGASQSSDGEFRLHNWANLEGAAGGRGVPGAQQRPGRPECQGPSAGCSSLLYFMVLVTPQNTGCPNITHCGWTHTNQHSFWYLNTCPHSQQHDSQEPRVQTVHMPVSLRADTHSVRHTLPRGRAPSPRCSGREPDTGGYMGCDSTCVTLPGQACPRTGRGLVGAGGWVLMADGVGASFGVMECSRIR</sequence>
<dbReference type="AlphaFoldDB" id="A0A811ZAP2"/>
<gene>
    <name evidence="2" type="ORF">NYPRO_LOCUS18589</name>
</gene>
<accession>A0A811ZAP2</accession>
<comment type="caution">
    <text evidence="2">The sequence shown here is derived from an EMBL/GenBank/DDBJ whole genome shotgun (WGS) entry which is preliminary data.</text>
</comment>
<dbReference type="Proteomes" id="UP000645828">
    <property type="component" value="Unassembled WGS sequence"/>
</dbReference>
<reference evidence="2" key="1">
    <citation type="submission" date="2020-12" db="EMBL/GenBank/DDBJ databases">
        <authorList>
            <consortium name="Molecular Ecology Group"/>
        </authorList>
    </citation>
    <scope>NUCLEOTIDE SEQUENCE</scope>
    <source>
        <strain evidence="2">TBG_1078</strain>
    </source>
</reference>
<evidence type="ECO:0000313" key="2">
    <source>
        <dbReference type="EMBL" id="CAD7685796.1"/>
    </source>
</evidence>
<evidence type="ECO:0000313" key="3">
    <source>
        <dbReference type="Proteomes" id="UP000645828"/>
    </source>
</evidence>
<protein>
    <submittedName>
        <fullName evidence="2">(raccoon dog) hypothetical protein</fullName>
    </submittedName>
</protein>
<organism evidence="2 3">
    <name type="scientific">Nyctereutes procyonoides</name>
    <name type="common">Raccoon dog</name>
    <name type="synonym">Canis procyonoides</name>
    <dbReference type="NCBI Taxonomy" id="34880"/>
    <lineage>
        <taxon>Eukaryota</taxon>
        <taxon>Metazoa</taxon>
        <taxon>Chordata</taxon>
        <taxon>Craniata</taxon>
        <taxon>Vertebrata</taxon>
        <taxon>Euteleostomi</taxon>
        <taxon>Mammalia</taxon>
        <taxon>Eutheria</taxon>
        <taxon>Laurasiatheria</taxon>
        <taxon>Carnivora</taxon>
        <taxon>Caniformia</taxon>
        <taxon>Canidae</taxon>
        <taxon>Nyctereutes</taxon>
    </lineage>
</organism>